<accession>A0A1X6PH49</accession>
<proteinExistence type="predicted"/>
<dbReference type="Proteomes" id="UP000218209">
    <property type="component" value="Unassembled WGS sequence"/>
</dbReference>
<dbReference type="AlphaFoldDB" id="A0A1X6PH49"/>
<keyword evidence="1" id="KW-0732">Signal</keyword>
<name>A0A1X6PH49_PORUM</name>
<evidence type="ECO:0000313" key="3">
    <source>
        <dbReference type="Proteomes" id="UP000218209"/>
    </source>
</evidence>
<evidence type="ECO:0000256" key="1">
    <source>
        <dbReference type="SAM" id="SignalP"/>
    </source>
</evidence>
<dbReference type="EMBL" id="KV918782">
    <property type="protein sequence ID" value="OSX80013.1"/>
    <property type="molecule type" value="Genomic_DNA"/>
</dbReference>
<feature type="signal peptide" evidence="1">
    <location>
        <begin position="1"/>
        <end position="21"/>
    </location>
</feature>
<dbReference type="Gene3D" id="3.40.50.1820">
    <property type="entry name" value="alpha/beta hydrolase"/>
    <property type="match status" value="1"/>
</dbReference>
<keyword evidence="3" id="KW-1185">Reference proteome</keyword>
<sequence length="366" mass="39275">MLLSLLLAAVVIGGASVPAAAFSEPYVFPPTPSAPYPMERSVYRPFSQLAALLASNETVFDPTGSLSPEDVPPTTPLTCGYRLPGTAHTVWCRAGPPLGGYVLVPPRPPTGSIVYIHGYTDAPWFYSTYFRLLLTTSPDLFASVRVVVPLAPVYPDQRVAGAPPSDYHVWHDPTSFITETRPAVLNASDVAAVEAILRNDRAAVDRLGLFLSTRRIEAIISRERRVLHRACGPRCGDGGGGGGGGRVVLVGDGLGGVMTTHMALHSRARLDGVVSLLGFVTGARLLLNEPEAYYRGRRGYDVELVAGGDDQIVTPPLVEASARIVRRLLAGMASVRYTVLPRVTHTSFLPGREMEALVGVLRRFLP</sequence>
<gene>
    <name evidence="2" type="ORF">BU14_0065s0018</name>
</gene>
<protein>
    <recommendedName>
        <fullName evidence="4">Phospholipase/carboxylesterase/thioesterase domain-containing protein</fullName>
    </recommendedName>
</protein>
<dbReference type="SUPFAM" id="SSF53474">
    <property type="entry name" value="alpha/beta-Hydrolases"/>
    <property type="match status" value="1"/>
</dbReference>
<evidence type="ECO:0008006" key="4">
    <source>
        <dbReference type="Google" id="ProtNLM"/>
    </source>
</evidence>
<organism evidence="2 3">
    <name type="scientific">Porphyra umbilicalis</name>
    <name type="common">Purple laver</name>
    <name type="synonym">Red alga</name>
    <dbReference type="NCBI Taxonomy" id="2786"/>
    <lineage>
        <taxon>Eukaryota</taxon>
        <taxon>Rhodophyta</taxon>
        <taxon>Bangiophyceae</taxon>
        <taxon>Bangiales</taxon>
        <taxon>Bangiaceae</taxon>
        <taxon>Porphyra</taxon>
    </lineage>
</organism>
<evidence type="ECO:0000313" key="2">
    <source>
        <dbReference type="EMBL" id="OSX80013.1"/>
    </source>
</evidence>
<dbReference type="InterPro" id="IPR029058">
    <property type="entry name" value="AB_hydrolase_fold"/>
</dbReference>
<reference evidence="2 3" key="1">
    <citation type="submission" date="2017-03" db="EMBL/GenBank/DDBJ databases">
        <title>WGS assembly of Porphyra umbilicalis.</title>
        <authorList>
            <person name="Brawley S.H."/>
            <person name="Blouin N.A."/>
            <person name="Ficko-Blean E."/>
            <person name="Wheeler G.L."/>
            <person name="Lohr M."/>
            <person name="Goodson H.V."/>
            <person name="Jenkins J.W."/>
            <person name="Blaby-Haas C.E."/>
            <person name="Helliwell K.E."/>
            <person name="Chan C."/>
            <person name="Marriage T."/>
            <person name="Bhattacharya D."/>
            <person name="Klein A.S."/>
            <person name="Badis Y."/>
            <person name="Brodie J."/>
            <person name="Cao Y."/>
            <person name="Collen J."/>
            <person name="Dittami S.M."/>
            <person name="Gachon C.M."/>
            <person name="Green B.R."/>
            <person name="Karpowicz S."/>
            <person name="Kim J.W."/>
            <person name="Kudahl U."/>
            <person name="Lin S."/>
            <person name="Michel G."/>
            <person name="Mittag M."/>
            <person name="Olson B.J."/>
            <person name="Pangilinan J."/>
            <person name="Peng Y."/>
            <person name="Qiu H."/>
            <person name="Shu S."/>
            <person name="Singer J.T."/>
            <person name="Smith A.G."/>
            <person name="Sprecher B.N."/>
            <person name="Wagner V."/>
            <person name="Wang W."/>
            <person name="Wang Z.-Y."/>
            <person name="Yan J."/>
            <person name="Yarish C."/>
            <person name="Zoeuner-Riek S."/>
            <person name="Zhuang Y."/>
            <person name="Zou Y."/>
            <person name="Lindquist E.A."/>
            <person name="Grimwood J."/>
            <person name="Barry K."/>
            <person name="Rokhsar D.S."/>
            <person name="Schmutz J."/>
            <person name="Stiller J.W."/>
            <person name="Grossman A.R."/>
            <person name="Prochnik S.E."/>
        </authorList>
    </citation>
    <scope>NUCLEOTIDE SEQUENCE [LARGE SCALE GENOMIC DNA]</scope>
    <source>
        <strain evidence="2">4086291</strain>
    </source>
</reference>
<feature type="chain" id="PRO_5012597847" description="Phospholipase/carboxylesterase/thioesterase domain-containing protein" evidence="1">
    <location>
        <begin position="22"/>
        <end position="366"/>
    </location>
</feature>